<protein>
    <submittedName>
        <fullName evidence="1">Uncharacterized protein</fullName>
    </submittedName>
</protein>
<evidence type="ECO:0000313" key="2">
    <source>
        <dbReference type="Proteomes" id="UP000886501"/>
    </source>
</evidence>
<dbReference type="Proteomes" id="UP000886501">
    <property type="component" value="Unassembled WGS sequence"/>
</dbReference>
<comment type="caution">
    <text evidence="1">The sequence shown here is derived from an EMBL/GenBank/DDBJ whole genome shotgun (WGS) entry which is preliminary data.</text>
</comment>
<accession>A0ACB6YZT0</accession>
<dbReference type="EMBL" id="MU118362">
    <property type="protein sequence ID" value="KAF9642764.1"/>
    <property type="molecule type" value="Genomic_DNA"/>
</dbReference>
<evidence type="ECO:0000313" key="1">
    <source>
        <dbReference type="EMBL" id="KAF9642764.1"/>
    </source>
</evidence>
<gene>
    <name evidence="1" type="ORF">BDM02DRAFT_3233225</name>
</gene>
<organism evidence="1 2">
    <name type="scientific">Thelephora ganbajun</name>
    <name type="common">Ganba fungus</name>
    <dbReference type="NCBI Taxonomy" id="370292"/>
    <lineage>
        <taxon>Eukaryota</taxon>
        <taxon>Fungi</taxon>
        <taxon>Dikarya</taxon>
        <taxon>Basidiomycota</taxon>
        <taxon>Agaricomycotina</taxon>
        <taxon>Agaricomycetes</taxon>
        <taxon>Thelephorales</taxon>
        <taxon>Thelephoraceae</taxon>
        <taxon>Thelephora</taxon>
    </lineage>
</organism>
<name>A0ACB6YZT0_THEGA</name>
<reference evidence="1" key="2">
    <citation type="journal article" date="2020" name="Nat. Commun.">
        <title>Large-scale genome sequencing of mycorrhizal fungi provides insights into the early evolution of symbiotic traits.</title>
        <authorList>
            <person name="Miyauchi S."/>
            <person name="Kiss E."/>
            <person name="Kuo A."/>
            <person name="Drula E."/>
            <person name="Kohler A."/>
            <person name="Sanchez-Garcia M."/>
            <person name="Morin E."/>
            <person name="Andreopoulos B."/>
            <person name="Barry K.W."/>
            <person name="Bonito G."/>
            <person name="Buee M."/>
            <person name="Carver A."/>
            <person name="Chen C."/>
            <person name="Cichocki N."/>
            <person name="Clum A."/>
            <person name="Culley D."/>
            <person name="Crous P.W."/>
            <person name="Fauchery L."/>
            <person name="Girlanda M."/>
            <person name="Hayes R.D."/>
            <person name="Keri Z."/>
            <person name="LaButti K."/>
            <person name="Lipzen A."/>
            <person name="Lombard V."/>
            <person name="Magnuson J."/>
            <person name="Maillard F."/>
            <person name="Murat C."/>
            <person name="Nolan M."/>
            <person name="Ohm R.A."/>
            <person name="Pangilinan J."/>
            <person name="Pereira M.F."/>
            <person name="Perotto S."/>
            <person name="Peter M."/>
            <person name="Pfister S."/>
            <person name="Riley R."/>
            <person name="Sitrit Y."/>
            <person name="Stielow J.B."/>
            <person name="Szollosi G."/>
            <person name="Zifcakova L."/>
            <person name="Stursova M."/>
            <person name="Spatafora J.W."/>
            <person name="Tedersoo L."/>
            <person name="Vaario L.M."/>
            <person name="Yamada A."/>
            <person name="Yan M."/>
            <person name="Wang P."/>
            <person name="Xu J."/>
            <person name="Bruns T."/>
            <person name="Baldrian P."/>
            <person name="Vilgalys R."/>
            <person name="Dunand C."/>
            <person name="Henrissat B."/>
            <person name="Grigoriev I.V."/>
            <person name="Hibbett D."/>
            <person name="Nagy L.G."/>
            <person name="Martin F.M."/>
        </authorList>
    </citation>
    <scope>NUCLEOTIDE SEQUENCE</scope>
    <source>
        <strain evidence="1">P2</strain>
    </source>
</reference>
<reference evidence="1" key="1">
    <citation type="submission" date="2019-10" db="EMBL/GenBank/DDBJ databases">
        <authorList>
            <consortium name="DOE Joint Genome Institute"/>
            <person name="Kuo A."/>
            <person name="Miyauchi S."/>
            <person name="Kiss E."/>
            <person name="Drula E."/>
            <person name="Kohler A."/>
            <person name="Sanchez-Garcia M."/>
            <person name="Andreopoulos B."/>
            <person name="Barry K.W."/>
            <person name="Bonito G."/>
            <person name="Buee M."/>
            <person name="Carver A."/>
            <person name="Chen C."/>
            <person name="Cichocki N."/>
            <person name="Clum A."/>
            <person name="Culley D."/>
            <person name="Crous P.W."/>
            <person name="Fauchery L."/>
            <person name="Girlanda M."/>
            <person name="Hayes R."/>
            <person name="Keri Z."/>
            <person name="Labutti K."/>
            <person name="Lipzen A."/>
            <person name="Lombard V."/>
            <person name="Magnuson J."/>
            <person name="Maillard F."/>
            <person name="Morin E."/>
            <person name="Murat C."/>
            <person name="Nolan M."/>
            <person name="Ohm R."/>
            <person name="Pangilinan J."/>
            <person name="Pereira M."/>
            <person name="Perotto S."/>
            <person name="Peter M."/>
            <person name="Riley R."/>
            <person name="Sitrit Y."/>
            <person name="Stielow B."/>
            <person name="Szollosi G."/>
            <person name="Zifcakova L."/>
            <person name="Stursova M."/>
            <person name="Spatafora J.W."/>
            <person name="Tedersoo L."/>
            <person name="Vaario L.-M."/>
            <person name="Yamada A."/>
            <person name="Yan M."/>
            <person name="Wang P."/>
            <person name="Xu J."/>
            <person name="Bruns T."/>
            <person name="Baldrian P."/>
            <person name="Vilgalys R."/>
            <person name="Henrissat B."/>
            <person name="Grigoriev I.V."/>
            <person name="Hibbett D."/>
            <person name="Nagy L.G."/>
            <person name="Martin F.M."/>
        </authorList>
    </citation>
    <scope>NUCLEOTIDE SEQUENCE</scope>
    <source>
        <strain evidence="1">P2</strain>
    </source>
</reference>
<proteinExistence type="predicted"/>
<sequence length="264" mass="29051">MLLEKGSTMTVSVFLRLFFDNAVLALELLTRLKSWGDLPPADIYRFRLKGRNEGLGVGDSPIVAIETLDSGESAEGHEGSPFCGGGILREGLRGVDVKGDEIMVVNDWAGASRWDLKVARRTLVGQDLGTCIQQYDEACQQDWQRATSTFLGVHPKRDKARRAPPEPPKRHADRDSSVTEASVVLPIRSTQRYSCSWVALSVGRGWGETSGDGGRGGGWTWKVGTRKGETCKATPNGTAVFGGEWRKQRQRVKMREEKDVAGCW</sequence>
<keyword evidence="2" id="KW-1185">Reference proteome</keyword>